<dbReference type="NCBIfam" id="NF001422">
    <property type="entry name" value="PRK00296.1"/>
    <property type="match status" value="1"/>
</dbReference>
<dbReference type="Pfam" id="PF03776">
    <property type="entry name" value="MinE"/>
    <property type="match status" value="1"/>
</dbReference>
<gene>
    <name evidence="3" type="primary">minE</name>
    <name evidence="4" type="ORF">SYNTR_1449</name>
</gene>
<keyword evidence="3 4" id="KW-0132">Cell division</keyword>
<dbReference type="Gene3D" id="3.30.1070.10">
    <property type="entry name" value="Cell division topological specificity factor MinE"/>
    <property type="match status" value="1"/>
</dbReference>
<dbReference type="GO" id="GO:0032955">
    <property type="term" value="P:regulation of division septum assembly"/>
    <property type="evidence" value="ECO:0007669"/>
    <property type="project" value="InterPro"/>
</dbReference>
<comment type="similarity">
    <text evidence="1 3">Belongs to the MinE family.</text>
</comment>
<organism evidence="4 5">
    <name type="scientific">Candidatus Syntrophocurvum alkaliphilum</name>
    <dbReference type="NCBI Taxonomy" id="2293317"/>
    <lineage>
        <taxon>Bacteria</taxon>
        <taxon>Bacillati</taxon>
        <taxon>Bacillota</taxon>
        <taxon>Clostridia</taxon>
        <taxon>Eubacteriales</taxon>
        <taxon>Syntrophomonadaceae</taxon>
        <taxon>Candidatus Syntrophocurvum</taxon>
    </lineage>
</organism>
<evidence type="ECO:0000256" key="1">
    <source>
        <dbReference type="ARBA" id="ARBA00008168"/>
    </source>
</evidence>
<protein>
    <recommendedName>
        <fullName evidence="3">Cell division topological specificity factor</fullName>
    </recommendedName>
</protein>
<dbReference type="RefSeq" id="WP_156203872.1">
    <property type="nucleotide sequence ID" value="NZ_CP046457.1"/>
</dbReference>
<dbReference type="KEGG" id="salq:SYNTR_1449"/>
<reference evidence="5" key="1">
    <citation type="journal article" date="2019" name="Microbiology">
        <title>Complete Genome Sequence of an Uncultured Bacterium of the Candidate Phylum Bipolaricaulota.</title>
        <authorList>
            <person name="Kadnikov V.V."/>
            <person name="Mardanov A.V."/>
            <person name="Beletsky A.V."/>
            <person name="Frank Y.A."/>
            <person name="Karnachuk O.V."/>
            <person name="Ravin N.V."/>
        </authorList>
    </citation>
    <scope>NUCLEOTIDE SEQUENCE [LARGE SCALE GENOMIC DNA]</scope>
</reference>
<dbReference type="SUPFAM" id="SSF55229">
    <property type="entry name" value="Cell division protein MinE topological specificity domain"/>
    <property type="match status" value="1"/>
</dbReference>
<keyword evidence="3" id="KW-0131">Cell cycle</keyword>
<dbReference type="EMBL" id="CP046457">
    <property type="protein sequence ID" value="QGU00043.1"/>
    <property type="molecule type" value="Genomic_DNA"/>
</dbReference>
<dbReference type="Proteomes" id="UP000426444">
    <property type="component" value="Chromosome"/>
</dbReference>
<dbReference type="InterPro" id="IPR005527">
    <property type="entry name" value="MinE"/>
</dbReference>
<evidence type="ECO:0000313" key="4">
    <source>
        <dbReference type="EMBL" id="QGU00043.1"/>
    </source>
</evidence>
<dbReference type="AlphaFoldDB" id="A0A6I6DGP9"/>
<proteinExistence type="inferred from homology"/>
<evidence type="ECO:0000256" key="2">
    <source>
        <dbReference type="ARBA" id="ARBA00025265"/>
    </source>
</evidence>
<keyword evidence="5" id="KW-1185">Reference proteome</keyword>
<dbReference type="GO" id="GO:0051301">
    <property type="term" value="P:cell division"/>
    <property type="evidence" value="ECO:0007669"/>
    <property type="project" value="UniProtKB-KW"/>
</dbReference>
<evidence type="ECO:0000256" key="3">
    <source>
        <dbReference type="HAMAP-Rule" id="MF_00262"/>
    </source>
</evidence>
<name>A0A6I6DGP9_9FIRM</name>
<sequence>MFLDVLNKFFGKESAGSKELAKERLRLVLVHDRASVTPEFFNQMKEDIIKVIREYMDIDDDAISVDLSNEDNSIALVANIPVKGFKRAVNQ</sequence>
<dbReference type="HAMAP" id="MF_00262">
    <property type="entry name" value="MinE"/>
    <property type="match status" value="1"/>
</dbReference>
<dbReference type="NCBIfam" id="TIGR01215">
    <property type="entry name" value="minE"/>
    <property type="match status" value="1"/>
</dbReference>
<dbReference type="OrthoDB" id="9796578at2"/>
<accession>A0A6I6DGP9</accession>
<comment type="function">
    <text evidence="2 3">Prevents the cell division inhibition by proteins MinC and MinD at internal division sites while permitting inhibition at polar sites. This ensures cell division at the proper site by restricting the formation of a division septum at the midpoint of the long axis of the cell.</text>
</comment>
<dbReference type="InterPro" id="IPR036707">
    <property type="entry name" value="MinE_sf"/>
</dbReference>
<evidence type="ECO:0000313" key="5">
    <source>
        <dbReference type="Proteomes" id="UP000426444"/>
    </source>
</evidence>